<comment type="similarity">
    <text evidence="4">Belongs to the peptidase M29 family.</text>
</comment>
<dbReference type="GO" id="GO:0004177">
    <property type="term" value="F:aminopeptidase activity"/>
    <property type="evidence" value="ECO:0007669"/>
    <property type="project" value="UniProtKB-KW"/>
</dbReference>
<dbReference type="PRINTS" id="PR00919">
    <property type="entry name" value="THERMOPTASE"/>
</dbReference>
<keyword evidence="6" id="KW-0645">Protease</keyword>
<keyword evidence="9" id="KW-0482">Metalloprotease</keyword>
<evidence type="ECO:0000256" key="3">
    <source>
        <dbReference type="ARBA" id="ARBA00001947"/>
    </source>
</evidence>
<dbReference type="Proteomes" id="UP000824229">
    <property type="component" value="Unassembled WGS sequence"/>
</dbReference>
<dbReference type="InterPro" id="IPR000787">
    <property type="entry name" value="Peptidase_M29"/>
</dbReference>
<evidence type="ECO:0000256" key="6">
    <source>
        <dbReference type="ARBA" id="ARBA00022670"/>
    </source>
</evidence>
<keyword evidence="8" id="KW-0378">Hydrolase</keyword>
<dbReference type="SUPFAM" id="SSF144052">
    <property type="entry name" value="Thermophilic metalloprotease-like"/>
    <property type="match status" value="1"/>
</dbReference>
<reference evidence="10" key="1">
    <citation type="journal article" date="2021" name="PeerJ">
        <title>Extensive microbial diversity within the chicken gut microbiome revealed by metagenomics and culture.</title>
        <authorList>
            <person name="Gilroy R."/>
            <person name="Ravi A."/>
            <person name="Getino M."/>
            <person name="Pursley I."/>
            <person name="Horton D.L."/>
            <person name="Alikhan N.F."/>
            <person name="Baker D."/>
            <person name="Gharbi K."/>
            <person name="Hall N."/>
            <person name="Watson M."/>
            <person name="Adriaenssens E.M."/>
            <person name="Foster-Nyarko E."/>
            <person name="Jarju S."/>
            <person name="Secka A."/>
            <person name="Antonio M."/>
            <person name="Oren A."/>
            <person name="Chaudhuri R.R."/>
            <person name="La Ragione R."/>
            <person name="Hildebrand F."/>
            <person name="Pallen M.J."/>
        </authorList>
    </citation>
    <scope>NUCLEOTIDE SEQUENCE</scope>
    <source>
        <strain evidence="10">B5-657</strain>
    </source>
</reference>
<evidence type="ECO:0000256" key="2">
    <source>
        <dbReference type="ARBA" id="ARBA00001946"/>
    </source>
</evidence>
<keyword evidence="7" id="KW-0479">Metal-binding</keyword>
<evidence type="ECO:0000256" key="1">
    <source>
        <dbReference type="ARBA" id="ARBA00001941"/>
    </source>
</evidence>
<reference evidence="10" key="2">
    <citation type="submission" date="2021-04" db="EMBL/GenBank/DDBJ databases">
        <authorList>
            <person name="Gilroy R."/>
        </authorList>
    </citation>
    <scope>NUCLEOTIDE SEQUENCE</scope>
    <source>
        <strain evidence="10">B5-657</strain>
    </source>
</reference>
<evidence type="ECO:0000256" key="7">
    <source>
        <dbReference type="ARBA" id="ARBA00022723"/>
    </source>
</evidence>
<keyword evidence="5 10" id="KW-0031">Aminopeptidase</keyword>
<protein>
    <submittedName>
        <fullName evidence="10">Aminopeptidase</fullName>
    </submittedName>
</protein>
<dbReference type="Pfam" id="PF02073">
    <property type="entry name" value="Peptidase_M29"/>
    <property type="match status" value="1"/>
</dbReference>
<dbReference type="PANTHER" id="PTHR34448:SF3">
    <property type="entry name" value="AMINOPEPTIDASE AMPS"/>
    <property type="match status" value="1"/>
</dbReference>
<evidence type="ECO:0000256" key="9">
    <source>
        <dbReference type="ARBA" id="ARBA00023049"/>
    </source>
</evidence>
<dbReference type="AlphaFoldDB" id="A0A9E2KCP9"/>
<dbReference type="InterPro" id="IPR052170">
    <property type="entry name" value="M29_Exopeptidase"/>
</dbReference>
<gene>
    <name evidence="10" type="ORF">H9872_08305</name>
</gene>
<name>A0A9E2KCP9_9FIRM</name>
<evidence type="ECO:0000313" key="10">
    <source>
        <dbReference type="EMBL" id="MBU3804745.1"/>
    </source>
</evidence>
<comment type="cofactor">
    <cofactor evidence="2">
        <name>Mg(2+)</name>
        <dbReference type="ChEBI" id="CHEBI:18420"/>
    </cofactor>
</comment>
<dbReference type="InterPro" id="IPR035097">
    <property type="entry name" value="M29_N-terminal"/>
</dbReference>
<accession>A0A9E2KCP9</accession>
<dbReference type="EMBL" id="JAHLFQ010000194">
    <property type="protein sequence ID" value="MBU3804745.1"/>
    <property type="molecule type" value="Genomic_DNA"/>
</dbReference>
<proteinExistence type="inferred from homology"/>
<dbReference type="PANTHER" id="PTHR34448">
    <property type="entry name" value="AMINOPEPTIDASE"/>
    <property type="match status" value="1"/>
</dbReference>
<dbReference type="GO" id="GO:0006508">
    <property type="term" value="P:proteolysis"/>
    <property type="evidence" value="ECO:0007669"/>
    <property type="project" value="UniProtKB-KW"/>
</dbReference>
<comment type="cofactor">
    <cofactor evidence="3">
        <name>Zn(2+)</name>
        <dbReference type="ChEBI" id="CHEBI:29105"/>
    </cofactor>
</comment>
<dbReference type="GO" id="GO:0008237">
    <property type="term" value="F:metallopeptidase activity"/>
    <property type="evidence" value="ECO:0007669"/>
    <property type="project" value="UniProtKB-KW"/>
</dbReference>
<evidence type="ECO:0000313" key="11">
    <source>
        <dbReference type="Proteomes" id="UP000824229"/>
    </source>
</evidence>
<dbReference type="Gene3D" id="3.40.1830.10">
    <property type="entry name" value="Thermophilic metalloprotease (M29)"/>
    <property type="match status" value="1"/>
</dbReference>
<evidence type="ECO:0000256" key="8">
    <source>
        <dbReference type="ARBA" id="ARBA00022801"/>
    </source>
</evidence>
<comment type="cofactor">
    <cofactor evidence="1">
        <name>Co(2+)</name>
        <dbReference type="ChEBI" id="CHEBI:48828"/>
    </cofactor>
</comment>
<dbReference type="GO" id="GO:0046872">
    <property type="term" value="F:metal ion binding"/>
    <property type="evidence" value="ECO:0007669"/>
    <property type="project" value="UniProtKB-KW"/>
</dbReference>
<comment type="caution">
    <text evidence="10">The sequence shown here is derived from an EMBL/GenBank/DDBJ whole genome shotgun (WGS) entry which is preliminary data.</text>
</comment>
<organism evidence="10 11">
    <name type="scientific">Candidatus Cellulosilyticum pullistercoris</name>
    <dbReference type="NCBI Taxonomy" id="2838521"/>
    <lineage>
        <taxon>Bacteria</taxon>
        <taxon>Bacillati</taxon>
        <taxon>Bacillota</taxon>
        <taxon>Clostridia</taxon>
        <taxon>Lachnospirales</taxon>
        <taxon>Cellulosilyticaceae</taxon>
        <taxon>Cellulosilyticum</taxon>
    </lineage>
</organism>
<evidence type="ECO:0000256" key="5">
    <source>
        <dbReference type="ARBA" id="ARBA00022438"/>
    </source>
</evidence>
<sequence>MSFEEKLRNYAKLVVEVGINVQKNQPVVIRTPIEGAYFARELTRCAYEVGAKRVYVEFSDEEISKMTYEYASEETLGEFPVWETTKYDALVDQNAAFISISASNPDLLKDIPANKIAAVQKASGKGLIKFRKATSNSEVCWCVVSIPTEAWSKKVFPECTTAEEANKKLWEKIFIATRMEEEDPVEAWKSHTELLAEKCRFLNEKKIKMLHYKAPGTDLMVELPKGHKWEGGGEYSTKGTYFVANMPTEEVFTMPHKYGVNGTLKATKPLVYAGNLIDEFSFEFKEGKIVSFKAAKGEEILGKLIETDEGASYLGEVAIVPNSSPVSRTGTLFYNTLFDENASCHFAIGSSYPTNIEGGVQMSDEELEAHGANTSMTHNDFMVGSDQLSIEATTESGEKFYILKEGEWAF</sequence>
<evidence type="ECO:0000256" key="4">
    <source>
        <dbReference type="ARBA" id="ARBA00008236"/>
    </source>
</evidence>